<keyword evidence="1 3" id="KW-0378">Hydrolase</keyword>
<keyword evidence="7" id="KW-1185">Reference proteome</keyword>
<dbReference type="PROSITE" id="PS00659">
    <property type="entry name" value="GLYCOSYL_HYDROL_F5"/>
    <property type="match status" value="1"/>
</dbReference>
<dbReference type="SUPFAM" id="SSF51445">
    <property type="entry name" value="(Trans)glycosidases"/>
    <property type="match status" value="1"/>
</dbReference>
<dbReference type="RefSeq" id="WP_111317262.1">
    <property type="nucleotide sequence ID" value="NZ_QKZT01000004.1"/>
</dbReference>
<keyword evidence="2 3" id="KW-0326">Glycosidase</keyword>
<comment type="similarity">
    <text evidence="3">Belongs to the glycosyl hydrolase 5 (cellulase A) family.</text>
</comment>
<evidence type="ECO:0000313" key="6">
    <source>
        <dbReference type="EMBL" id="PZX54843.1"/>
    </source>
</evidence>
<dbReference type="Pfam" id="PF00150">
    <property type="entry name" value="Cellulase"/>
    <property type="match status" value="1"/>
</dbReference>
<dbReference type="PANTHER" id="PTHR34142">
    <property type="entry name" value="ENDO-BETA-1,4-GLUCANASE A"/>
    <property type="match status" value="1"/>
</dbReference>
<evidence type="ECO:0000256" key="1">
    <source>
        <dbReference type="ARBA" id="ARBA00022801"/>
    </source>
</evidence>
<evidence type="ECO:0000256" key="4">
    <source>
        <dbReference type="SAM" id="SignalP"/>
    </source>
</evidence>
<feature type="domain" description="Glycoside hydrolase family 5" evidence="5">
    <location>
        <begin position="55"/>
        <end position="296"/>
    </location>
</feature>
<protein>
    <submittedName>
        <fullName evidence="6">Endoglucanase</fullName>
    </submittedName>
</protein>
<evidence type="ECO:0000313" key="7">
    <source>
        <dbReference type="Proteomes" id="UP000248882"/>
    </source>
</evidence>
<comment type="caution">
    <text evidence="6">The sequence shown here is derived from an EMBL/GenBank/DDBJ whole genome shotgun (WGS) entry which is preliminary data.</text>
</comment>
<dbReference type="OrthoDB" id="154460at2"/>
<feature type="signal peptide" evidence="4">
    <location>
        <begin position="1"/>
        <end position="20"/>
    </location>
</feature>
<accession>A0A2W7R1Y7</accession>
<reference evidence="6 7" key="1">
    <citation type="submission" date="2018-06" db="EMBL/GenBank/DDBJ databases">
        <title>Genomic Encyclopedia of Archaeal and Bacterial Type Strains, Phase II (KMG-II): from individual species to whole genera.</title>
        <authorList>
            <person name="Goeker M."/>
        </authorList>
    </citation>
    <scope>NUCLEOTIDE SEQUENCE [LARGE SCALE GENOMIC DNA]</scope>
    <source>
        <strain evidence="6 7">DSM 19830</strain>
    </source>
</reference>
<keyword evidence="4" id="KW-0732">Signal</keyword>
<sequence length="334" mass="37721">MKRFLVIACLLLVSCSEASAPDPIANPPVATPDPEPVGEVKYFGQLKVTDGKLTDSEGTAVMLRGVSFGWHNWWPRFYNTSAVKWLKNDWNANLVRAAMGVDPAGAYLENPEFAIEKIKAVVDAAIAENMYVIIDWHSHDLYPEQAREFFIEMAQTYGDSPHVIYELFNEPDYETWEEVKAYSEEIIKEIRKYDPDNLILVGSPTWSQDIHLVAQNPILNQENIMYVLHFYAATHKDYLRDRAEKAFQAGLPLFVTECAGMEATGDGPIDTASWNAWLSWMESRKISFSAWSIADKDETCSMLLPAASSEGNWTDSQIKPWGEIVKGALEKNLQ</sequence>
<dbReference type="EMBL" id="QKZT01000004">
    <property type="protein sequence ID" value="PZX54843.1"/>
    <property type="molecule type" value="Genomic_DNA"/>
</dbReference>
<dbReference type="GO" id="GO:0004553">
    <property type="term" value="F:hydrolase activity, hydrolyzing O-glycosyl compounds"/>
    <property type="evidence" value="ECO:0007669"/>
    <property type="project" value="InterPro"/>
</dbReference>
<feature type="chain" id="PRO_5016006942" evidence="4">
    <location>
        <begin position="21"/>
        <end position="334"/>
    </location>
</feature>
<dbReference type="PANTHER" id="PTHR34142:SF1">
    <property type="entry name" value="GLYCOSIDE HYDROLASE FAMILY 5 DOMAIN-CONTAINING PROTEIN"/>
    <property type="match status" value="1"/>
</dbReference>
<dbReference type="Proteomes" id="UP000248882">
    <property type="component" value="Unassembled WGS sequence"/>
</dbReference>
<evidence type="ECO:0000256" key="2">
    <source>
        <dbReference type="ARBA" id="ARBA00023295"/>
    </source>
</evidence>
<dbReference type="Gene3D" id="3.20.20.80">
    <property type="entry name" value="Glycosidases"/>
    <property type="match status" value="1"/>
</dbReference>
<dbReference type="AlphaFoldDB" id="A0A2W7R1Y7"/>
<dbReference type="PROSITE" id="PS51257">
    <property type="entry name" value="PROKAR_LIPOPROTEIN"/>
    <property type="match status" value="1"/>
</dbReference>
<proteinExistence type="inferred from homology"/>
<dbReference type="InterPro" id="IPR018087">
    <property type="entry name" value="Glyco_hydro_5_CS"/>
</dbReference>
<evidence type="ECO:0000259" key="5">
    <source>
        <dbReference type="Pfam" id="PF00150"/>
    </source>
</evidence>
<organism evidence="6 7">
    <name type="scientific">Algoriphagus chordae</name>
    <dbReference type="NCBI Taxonomy" id="237019"/>
    <lineage>
        <taxon>Bacteria</taxon>
        <taxon>Pseudomonadati</taxon>
        <taxon>Bacteroidota</taxon>
        <taxon>Cytophagia</taxon>
        <taxon>Cytophagales</taxon>
        <taxon>Cyclobacteriaceae</taxon>
        <taxon>Algoriphagus</taxon>
    </lineage>
</organism>
<dbReference type="InterPro" id="IPR001547">
    <property type="entry name" value="Glyco_hydro_5"/>
</dbReference>
<name>A0A2W7R1Y7_9BACT</name>
<dbReference type="InterPro" id="IPR017853">
    <property type="entry name" value="GH"/>
</dbReference>
<dbReference type="GO" id="GO:0000272">
    <property type="term" value="P:polysaccharide catabolic process"/>
    <property type="evidence" value="ECO:0007669"/>
    <property type="project" value="InterPro"/>
</dbReference>
<gene>
    <name evidence="6" type="ORF">LV85_01181</name>
</gene>
<evidence type="ECO:0000256" key="3">
    <source>
        <dbReference type="RuleBase" id="RU361153"/>
    </source>
</evidence>